<dbReference type="GeneID" id="110982604"/>
<gene>
    <name evidence="2" type="primary">LOC110982604</name>
</gene>
<proteinExistence type="predicted"/>
<dbReference type="OMA" id="IDVHIMK"/>
<dbReference type="RefSeq" id="XP_022096842.1">
    <property type="nucleotide sequence ID" value="XM_022241150.1"/>
</dbReference>
<dbReference type="AlphaFoldDB" id="A0A8B7YVX0"/>
<accession>A0A8B7YVX0</accession>
<evidence type="ECO:0000313" key="1">
    <source>
        <dbReference type="Proteomes" id="UP000694845"/>
    </source>
</evidence>
<sequence>MAENMGSPVEIAIDVHIMKKKEDIIQEKELITRTITAISNFGKRGVIKMKNLQRHGWTKKRGHEKVTSGHLDQWKKIVDQEVEKLQLEGSVHEFCSQPCDSEYLYCHVMPAPRPITFDYNLHVVSTCGKDARKVRSFDEAVGCLTRERKSVIQALPTAGLQTNNNAQVHATTPTLKTVHFKLVSVLQENEQSSLDEEKMTIMLGDELPKLMSALANADGGDILIEDGDGILKLADGEVSEKDQDIITRCLTDFFSRKIWGRRRIAPKRGDHWEVVFPIVGPDRVVFTVRVDAFYGGVFEKEPVAYTLKNEGKTSKEDYGAYEIAQMDFEDWCNAVLKRHTEGEQEIQDATKRLHNIQARASNPVCMSNEMTSYFDITQNPTN</sequence>
<evidence type="ECO:0000313" key="2">
    <source>
        <dbReference type="RefSeq" id="XP_022096842.1"/>
    </source>
</evidence>
<dbReference type="Proteomes" id="UP000694845">
    <property type="component" value="Unplaced"/>
</dbReference>
<dbReference type="OrthoDB" id="10464232at2759"/>
<keyword evidence="1" id="KW-1185">Reference proteome</keyword>
<organism evidence="1 2">
    <name type="scientific">Acanthaster planci</name>
    <name type="common">Crown-of-thorns starfish</name>
    <dbReference type="NCBI Taxonomy" id="133434"/>
    <lineage>
        <taxon>Eukaryota</taxon>
        <taxon>Metazoa</taxon>
        <taxon>Echinodermata</taxon>
        <taxon>Eleutherozoa</taxon>
        <taxon>Asterozoa</taxon>
        <taxon>Asteroidea</taxon>
        <taxon>Valvatacea</taxon>
        <taxon>Valvatida</taxon>
        <taxon>Acanthasteridae</taxon>
        <taxon>Acanthaster</taxon>
    </lineage>
</organism>
<dbReference type="KEGG" id="aplc:110982604"/>
<protein>
    <submittedName>
        <fullName evidence="2">Uncharacterized protein LOC110982604</fullName>
    </submittedName>
</protein>
<reference evidence="2" key="1">
    <citation type="submission" date="2025-08" db="UniProtKB">
        <authorList>
            <consortium name="RefSeq"/>
        </authorList>
    </citation>
    <scope>IDENTIFICATION</scope>
</reference>
<name>A0A8B7YVX0_ACAPL</name>